<reference evidence="4 5" key="1">
    <citation type="journal article" date="2014" name="PLoS Genet.">
        <title>Phylogenetically driven sequencing of extremely halophilic archaea reveals strategies for static and dynamic osmo-response.</title>
        <authorList>
            <person name="Becker E.A."/>
            <person name="Seitzer P.M."/>
            <person name="Tritt A."/>
            <person name="Larsen D."/>
            <person name="Krusor M."/>
            <person name="Yao A.I."/>
            <person name="Wu D."/>
            <person name="Madern D."/>
            <person name="Eisen J.A."/>
            <person name="Darling A.E."/>
            <person name="Facciotti M.T."/>
        </authorList>
    </citation>
    <scope>NUCLEOTIDE SEQUENCE [LARGE SCALE GENOMIC DNA]</scope>
    <source>
        <strain evidence="4 5">DSM 14210</strain>
    </source>
</reference>
<sequence length="232" mass="22915">MIAVAGGKGGSGKTTTTLGLARALSRRGAAVVAADADWDLPNLARLAAETAGDSATAGPRSGAVEGDARTVLDAARGGDPVRPDRAEPTVLAAPEAPRSVDANATFDALGGATPDPAPVLLDCPAGASPDVAAPLRAADRALIATPLRRAALRDAAKTAAIAERLDCPPLGAVVIGETDVPDEVAALLGCPVVGAIPDGGAAPLTDPSVRCAYDDLARRLAGTAAGAEWRIA</sequence>
<gene>
    <name evidence="4" type="ORF">C472_05010</name>
</gene>
<protein>
    <submittedName>
        <fullName evidence="4">Cell division inhibitor MinD-like (Chromosome partitioning ATPase)</fullName>
    </submittedName>
</protein>
<name>M0DUP8_9EURY</name>
<dbReference type="EMBL" id="AOJD01000028">
    <property type="protein sequence ID" value="ELZ39250.1"/>
    <property type="molecule type" value="Genomic_DNA"/>
</dbReference>
<dbReference type="GO" id="GO:0051782">
    <property type="term" value="P:negative regulation of cell division"/>
    <property type="evidence" value="ECO:0007669"/>
    <property type="project" value="TreeGrafter"/>
</dbReference>
<feature type="domain" description="CobQ/CobB/MinD/ParA nucleotide binding" evidence="3">
    <location>
        <begin position="2"/>
        <end position="101"/>
    </location>
</feature>
<evidence type="ECO:0000256" key="2">
    <source>
        <dbReference type="ARBA" id="ARBA00022840"/>
    </source>
</evidence>
<comment type="caution">
    <text evidence="4">The sequence shown here is derived from an EMBL/GenBank/DDBJ whole genome shotgun (WGS) entry which is preliminary data.</text>
</comment>
<evidence type="ECO:0000259" key="3">
    <source>
        <dbReference type="Pfam" id="PF01656"/>
    </source>
</evidence>
<keyword evidence="4" id="KW-0131">Cell cycle</keyword>
<accession>M0DUP8</accession>
<dbReference type="PANTHER" id="PTHR43384">
    <property type="entry name" value="SEPTUM SITE-DETERMINING PROTEIN MIND HOMOLOG, CHLOROPLASTIC-RELATED"/>
    <property type="match status" value="1"/>
</dbReference>
<dbReference type="GO" id="GO:0005524">
    <property type="term" value="F:ATP binding"/>
    <property type="evidence" value="ECO:0007669"/>
    <property type="project" value="UniProtKB-KW"/>
</dbReference>
<dbReference type="SUPFAM" id="SSF52540">
    <property type="entry name" value="P-loop containing nucleoside triphosphate hydrolases"/>
    <property type="match status" value="1"/>
</dbReference>
<organism evidence="4 5">
    <name type="scientific">Halorubrum tebenquichense DSM 14210</name>
    <dbReference type="NCBI Taxonomy" id="1227485"/>
    <lineage>
        <taxon>Archaea</taxon>
        <taxon>Methanobacteriati</taxon>
        <taxon>Methanobacteriota</taxon>
        <taxon>Stenosarchaea group</taxon>
        <taxon>Halobacteria</taxon>
        <taxon>Halobacteriales</taxon>
        <taxon>Haloferacaceae</taxon>
        <taxon>Halorubrum</taxon>
    </lineage>
</organism>
<dbReference type="AlphaFoldDB" id="M0DUP8"/>
<dbReference type="Gene3D" id="3.40.50.300">
    <property type="entry name" value="P-loop containing nucleotide triphosphate hydrolases"/>
    <property type="match status" value="1"/>
</dbReference>
<dbReference type="Pfam" id="PF01656">
    <property type="entry name" value="CbiA"/>
    <property type="match status" value="1"/>
</dbReference>
<keyword evidence="1" id="KW-0547">Nucleotide-binding</keyword>
<dbReference type="InterPro" id="IPR002586">
    <property type="entry name" value="CobQ/CobB/MinD/ParA_Nub-bd_dom"/>
</dbReference>
<dbReference type="InterPro" id="IPR050625">
    <property type="entry name" value="ParA/MinD_ATPase"/>
</dbReference>
<proteinExistence type="predicted"/>
<keyword evidence="2" id="KW-0067">ATP-binding</keyword>
<evidence type="ECO:0000313" key="5">
    <source>
        <dbReference type="Proteomes" id="UP000011523"/>
    </source>
</evidence>
<dbReference type="RefSeq" id="WP_006628694.1">
    <property type="nucleotide sequence ID" value="NZ_AOJD01000028.1"/>
</dbReference>
<dbReference type="OrthoDB" id="238619at2157"/>
<dbReference type="GO" id="GO:0005829">
    <property type="term" value="C:cytosol"/>
    <property type="evidence" value="ECO:0007669"/>
    <property type="project" value="TreeGrafter"/>
</dbReference>
<evidence type="ECO:0000313" key="4">
    <source>
        <dbReference type="EMBL" id="ELZ39250.1"/>
    </source>
</evidence>
<dbReference type="PANTHER" id="PTHR43384:SF6">
    <property type="entry name" value="SEPTUM SITE-DETERMINING PROTEIN MIND HOMOLOG, CHLOROPLASTIC"/>
    <property type="match status" value="1"/>
</dbReference>
<dbReference type="GO" id="GO:0051301">
    <property type="term" value="P:cell division"/>
    <property type="evidence" value="ECO:0007669"/>
    <property type="project" value="UniProtKB-KW"/>
</dbReference>
<dbReference type="InterPro" id="IPR027417">
    <property type="entry name" value="P-loop_NTPase"/>
</dbReference>
<dbReference type="PATRIC" id="fig|1227485.3.peg.957"/>
<keyword evidence="5" id="KW-1185">Reference proteome</keyword>
<keyword evidence="4" id="KW-0132">Cell division</keyword>
<evidence type="ECO:0000256" key="1">
    <source>
        <dbReference type="ARBA" id="ARBA00022741"/>
    </source>
</evidence>
<dbReference type="GO" id="GO:0016887">
    <property type="term" value="F:ATP hydrolysis activity"/>
    <property type="evidence" value="ECO:0007669"/>
    <property type="project" value="TreeGrafter"/>
</dbReference>
<dbReference type="Proteomes" id="UP000011523">
    <property type="component" value="Unassembled WGS sequence"/>
</dbReference>
<dbReference type="GO" id="GO:0009898">
    <property type="term" value="C:cytoplasmic side of plasma membrane"/>
    <property type="evidence" value="ECO:0007669"/>
    <property type="project" value="TreeGrafter"/>
</dbReference>